<keyword evidence="3" id="KW-0732">Signal</keyword>
<feature type="domain" description="SusD-like N-terminal" evidence="7">
    <location>
        <begin position="18"/>
        <end position="228"/>
    </location>
</feature>
<reference evidence="9" key="1">
    <citation type="journal article" date="2019" name="Int. J. Syst. Evol. Microbiol.">
        <title>The Global Catalogue of Microorganisms (GCM) 10K type strain sequencing project: providing services to taxonomists for standard genome sequencing and annotation.</title>
        <authorList>
            <consortium name="The Broad Institute Genomics Platform"/>
            <consortium name="The Broad Institute Genome Sequencing Center for Infectious Disease"/>
            <person name="Wu L."/>
            <person name="Ma J."/>
        </authorList>
    </citation>
    <scope>NUCLEOTIDE SEQUENCE [LARGE SCALE GENOMIC DNA]</scope>
    <source>
        <strain evidence="9">JCM 18200</strain>
    </source>
</reference>
<proteinExistence type="inferred from homology"/>
<dbReference type="Proteomes" id="UP001501411">
    <property type="component" value="Unassembled WGS sequence"/>
</dbReference>
<keyword evidence="5" id="KW-0998">Cell outer membrane</keyword>
<dbReference type="Pfam" id="PF14322">
    <property type="entry name" value="SusD-like_3"/>
    <property type="match status" value="1"/>
</dbReference>
<evidence type="ECO:0000256" key="3">
    <source>
        <dbReference type="ARBA" id="ARBA00022729"/>
    </source>
</evidence>
<dbReference type="Gene3D" id="1.25.40.390">
    <property type="match status" value="1"/>
</dbReference>
<feature type="domain" description="RagB/SusD" evidence="6">
    <location>
        <begin position="321"/>
        <end position="590"/>
    </location>
</feature>
<keyword evidence="4" id="KW-0472">Membrane</keyword>
<protein>
    <submittedName>
        <fullName evidence="8">RagB/SusD family nutrient uptake outer membrane protein</fullName>
    </submittedName>
</protein>
<evidence type="ECO:0000259" key="6">
    <source>
        <dbReference type="Pfam" id="PF07980"/>
    </source>
</evidence>
<evidence type="ECO:0000256" key="1">
    <source>
        <dbReference type="ARBA" id="ARBA00004442"/>
    </source>
</evidence>
<comment type="similarity">
    <text evidence="2">Belongs to the SusD family.</text>
</comment>
<sequence length="590" mass="67396">MPFLYSLLIGLALTACSDYFDQIPDDRITIEEVFKKKQASEEYLANVYSYIPDEAAQWQGQPWGATNDEMDVTWTKYPTYDFNIGNISATAVLFDFWGPYYKGIRAATYFINHIDENEEIRSLNGQELIDQYKAEARFLRAYYYFLLFRQFGPFVIIGDEELPADATAVDMQLPRSTVDDCVDYIASELDQAAAVLPLRPERNGQVSDAEYGRATKGMCYAVKSRLLLYAASPLYNGNKTMANFKNNDGTPFINQQVNVEKWKRAADASKELIDLGIYQLYKDPSGDPLKSIEGTFFQAWNSEQIFVRKSNDLTGWDVNSMPRQAGGWCGIAPTQEMVDAYFMEDGKSITESALYDETGFTTVDGNEVFNMYLHREPRFYASVTYHNSIFQGGNMTKAEPISFYYSGPNGRRGHATDWSRTGYLVRKNVGTQTNIGSGGNGQRQNRPLALFRLAEIYLNYAEALNEYNPGDPDILKYLNLVRERAGIPSYGTGANALPVPAGQEAMREKIHQERRVELAFESHRWFDIRRWMIVSQVMGELHGMDINQDGEGFFKRVVATNHIFRSSYWWFPISQYEMDRSHLLVQNPGW</sequence>
<comment type="caution">
    <text evidence="8">The sequence shown here is derived from an EMBL/GenBank/DDBJ whole genome shotgun (WGS) entry which is preliminary data.</text>
</comment>
<dbReference type="SUPFAM" id="SSF48452">
    <property type="entry name" value="TPR-like"/>
    <property type="match status" value="1"/>
</dbReference>
<organism evidence="8 9">
    <name type="scientific">Olivibacter ginsenosidimutans</name>
    <dbReference type="NCBI Taxonomy" id="1176537"/>
    <lineage>
        <taxon>Bacteria</taxon>
        <taxon>Pseudomonadati</taxon>
        <taxon>Bacteroidota</taxon>
        <taxon>Sphingobacteriia</taxon>
        <taxon>Sphingobacteriales</taxon>
        <taxon>Sphingobacteriaceae</taxon>
        <taxon>Olivibacter</taxon>
    </lineage>
</organism>
<evidence type="ECO:0000256" key="2">
    <source>
        <dbReference type="ARBA" id="ARBA00006275"/>
    </source>
</evidence>
<keyword evidence="9" id="KW-1185">Reference proteome</keyword>
<dbReference type="InterPro" id="IPR033985">
    <property type="entry name" value="SusD-like_N"/>
</dbReference>
<evidence type="ECO:0000313" key="9">
    <source>
        <dbReference type="Proteomes" id="UP001501411"/>
    </source>
</evidence>
<dbReference type="InterPro" id="IPR011990">
    <property type="entry name" value="TPR-like_helical_dom_sf"/>
</dbReference>
<evidence type="ECO:0000313" key="8">
    <source>
        <dbReference type="EMBL" id="GAA4785687.1"/>
    </source>
</evidence>
<evidence type="ECO:0000259" key="7">
    <source>
        <dbReference type="Pfam" id="PF14322"/>
    </source>
</evidence>
<evidence type="ECO:0000256" key="4">
    <source>
        <dbReference type="ARBA" id="ARBA00023136"/>
    </source>
</evidence>
<comment type="subcellular location">
    <subcellularLocation>
        <location evidence="1">Cell outer membrane</location>
    </subcellularLocation>
</comment>
<name>A0ABP9AV03_9SPHI</name>
<dbReference type="InterPro" id="IPR012944">
    <property type="entry name" value="SusD_RagB_dom"/>
</dbReference>
<gene>
    <name evidence="8" type="ORF">GCM10023231_11950</name>
</gene>
<accession>A0ABP9AV03</accession>
<evidence type="ECO:0000256" key="5">
    <source>
        <dbReference type="ARBA" id="ARBA00023237"/>
    </source>
</evidence>
<dbReference type="RefSeq" id="WP_345230822.1">
    <property type="nucleotide sequence ID" value="NZ_BAABIQ010000006.1"/>
</dbReference>
<dbReference type="Pfam" id="PF07980">
    <property type="entry name" value="SusD_RagB"/>
    <property type="match status" value="1"/>
</dbReference>
<dbReference type="EMBL" id="BAABIQ010000006">
    <property type="protein sequence ID" value="GAA4785687.1"/>
    <property type="molecule type" value="Genomic_DNA"/>
</dbReference>